<keyword evidence="4" id="KW-1185">Reference proteome</keyword>
<dbReference type="Proteomes" id="UP000273898">
    <property type="component" value="Unassembled WGS sequence"/>
</dbReference>
<evidence type="ECO:0000313" key="1">
    <source>
        <dbReference type="EMBL" id="RLJ74837.1"/>
    </source>
</evidence>
<evidence type="ECO:0000313" key="4">
    <source>
        <dbReference type="Proteomes" id="UP000297429"/>
    </source>
</evidence>
<proteinExistence type="predicted"/>
<name>A0A497Y2Z2_9SPHI</name>
<dbReference type="AlphaFoldDB" id="A0A497Y2Z2"/>
<sequence>MQNENKAGGVLLKLHLDASGNHEIKDGQIKFIKYSNPDEKIFIKDMVSSRDDSTTLILMMYNFLTRKFAITS</sequence>
<reference evidence="2 4" key="2">
    <citation type="submission" date="2019-03" db="EMBL/GenBank/DDBJ databases">
        <authorList>
            <person name="He R.-H."/>
        </authorList>
    </citation>
    <scope>NUCLEOTIDE SEQUENCE [LARGE SCALE GENOMIC DNA]</scope>
    <source>
        <strain evidence="2 4">DSM 19624</strain>
    </source>
</reference>
<protein>
    <submittedName>
        <fullName evidence="1">Uncharacterized protein</fullName>
    </submittedName>
</protein>
<comment type="caution">
    <text evidence="1">The sequence shown here is derived from an EMBL/GenBank/DDBJ whole genome shotgun (WGS) entry which is preliminary data.</text>
</comment>
<dbReference type="EMBL" id="SOPX01000003">
    <property type="protein sequence ID" value="TFB29968.1"/>
    <property type="molecule type" value="Genomic_DNA"/>
</dbReference>
<evidence type="ECO:0000313" key="3">
    <source>
        <dbReference type="Proteomes" id="UP000273898"/>
    </source>
</evidence>
<organism evidence="1 3">
    <name type="scientific">Pedobacter alluvionis</name>
    <dbReference type="NCBI Taxonomy" id="475253"/>
    <lineage>
        <taxon>Bacteria</taxon>
        <taxon>Pseudomonadati</taxon>
        <taxon>Bacteroidota</taxon>
        <taxon>Sphingobacteriia</taxon>
        <taxon>Sphingobacteriales</taxon>
        <taxon>Sphingobacteriaceae</taxon>
        <taxon>Pedobacter</taxon>
    </lineage>
</organism>
<dbReference type="EMBL" id="RCCK01000012">
    <property type="protein sequence ID" value="RLJ74837.1"/>
    <property type="molecule type" value="Genomic_DNA"/>
</dbReference>
<accession>A0A497Y2Z2</accession>
<dbReference type="RefSeq" id="WP_134380658.1">
    <property type="nucleotide sequence ID" value="NZ_RCCK01000012.1"/>
</dbReference>
<reference evidence="1 3" key="1">
    <citation type="submission" date="2018-10" db="EMBL/GenBank/DDBJ databases">
        <title>Genomic Encyclopedia of Archaeal and Bacterial Type Strains, Phase II (KMG-II): from individual species to whole genera.</title>
        <authorList>
            <person name="Goeker M."/>
        </authorList>
    </citation>
    <scope>NUCLEOTIDE SEQUENCE [LARGE SCALE GENOMIC DNA]</scope>
    <source>
        <strain evidence="1 3">DSM 19624</strain>
    </source>
</reference>
<evidence type="ECO:0000313" key="2">
    <source>
        <dbReference type="EMBL" id="TFB29968.1"/>
    </source>
</evidence>
<dbReference type="Proteomes" id="UP000297429">
    <property type="component" value="Unassembled WGS sequence"/>
</dbReference>
<gene>
    <name evidence="1" type="ORF">BCL90_3180</name>
    <name evidence="2" type="ORF">E3V97_17455</name>
</gene>